<dbReference type="EMBL" id="JACXTD010000004">
    <property type="protein sequence ID" value="MBD3702727.1"/>
    <property type="molecule type" value="Genomic_DNA"/>
</dbReference>
<proteinExistence type="predicted"/>
<sequence length="90" mass="10020">MYEVALFSALETAAQALPSPRELISVVVEAGQAAPEEVMSRWVAGSGYAVCVDFLGQKQIQRWRDERKAAVRRRNMQARINRVALCLPTS</sequence>
<organism evidence="1 2">
    <name type="scientific">Klebsiella pneumoniae</name>
    <dbReference type="NCBI Taxonomy" id="573"/>
    <lineage>
        <taxon>Bacteria</taxon>
        <taxon>Pseudomonadati</taxon>
        <taxon>Pseudomonadota</taxon>
        <taxon>Gammaproteobacteria</taxon>
        <taxon>Enterobacterales</taxon>
        <taxon>Enterobacteriaceae</taxon>
        <taxon>Klebsiella/Raoultella group</taxon>
        <taxon>Klebsiella</taxon>
        <taxon>Klebsiella pneumoniae complex</taxon>
    </lineage>
</organism>
<accession>A0A927HHX4</accession>
<name>A0A927HHX4_KLEPN</name>
<reference evidence="1" key="1">
    <citation type="submission" date="2020-07" db="EMBL/GenBank/DDBJ databases">
        <title>Clinical and genomic characterization of carbapenemase-producing Enterobacterales causing secondary infections during the COVID-19 crisis at a New York City hospital.</title>
        <authorList>
            <person name="Gomez-Simmonds A."/>
            <person name="Annavajhala M.K."/>
            <person name="Uhlemann A.-C."/>
        </authorList>
    </citation>
    <scope>NUCLEOTIDE SEQUENCE</scope>
    <source>
        <strain evidence="1">NK1590</strain>
    </source>
</reference>
<evidence type="ECO:0000313" key="1">
    <source>
        <dbReference type="EMBL" id="MBD3702727.1"/>
    </source>
</evidence>
<comment type="caution">
    <text evidence="1">The sequence shown here is derived from an EMBL/GenBank/DDBJ whole genome shotgun (WGS) entry which is preliminary data.</text>
</comment>
<dbReference type="AlphaFoldDB" id="A0A927HHX4"/>
<evidence type="ECO:0008006" key="3">
    <source>
        <dbReference type="Google" id="ProtNLM"/>
    </source>
</evidence>
<protein>
    <recommendedName>
        <fullName evidence="3">Theronine dehydrogenase</fullName>
    </recommendedName>
</protein>
<dbReference type="Proteomes" id="UP000655796">
    <property type="component" value="Unassembled WGS sequence"/>
</dbReference>
<gene>
    <name evidence="1" type="ORF">IE986_28385</name>
</gene>
<evidence type="ECO:0000313" key="2">
    <source>
        <dbReference type="Proteomes" id="UP000655796"/>
    </source>
</evidence>